<evidence type="ECO:0000313" key="2">
    <source>
        <dbReference type="Proteomes" id="UP001279681"/>
    </source>
</evidence>
<sequence>MIIGCSNNSRKWQTTQSAINNSFKLQTGDIIVKDKLITDPISWLGHSSVMISDTQIGDFPMPGKDYYTISVNAWLNEPDRKVIVLRYPYFNEKFKEVFLKNVEKYGHGKYRISFFKENDTDFYCSKFVWFLYYKTAQDLGYKLDLDSNGGPIIFPYNFINSSNLEQICL</sequence>
<evidence type="ECO:0000313" key="1">
    <source>
        <dbReference type="EMBL" id="MDX8335636.1"/>
    </source>
</evidence>
<reference evidence="2" key="1">
    <citation type="submission" date="2023-07" db="EMBL/GenBank/DDBJ databases">
        <authorList>
            <person name="Colorado M.A."/>
            <person name="Villamil L.M."/>
            <person name="Melo J.F."/>
            <person name="Rodriguez J.A."/>
            <person name="Ruiz R.Y."/>
        </authorList>
    </citation>
    <scope>NUCLEOTIDE SEQUENCE [LARGE SCALE GENOMIC DNA]</scope>
    <source>
        <strain evidence="2">C33</strain>
    </source>
</reference>
<protein>
    <recommendedName>
        <fullName evidence="3">Permuted papain-like amidase enzyme, YaeF/YiiX, C92 family</fullName>
    </recommendedName>
</protein>
<dbReference type="Gene3D" id="3.90.1720.10">
    <property type="entry name" value="endopeptidase domain like (from Nostoc punctiforme)"/>
    <property type="match status" value="1"/>
</dbReference>
<keyword evidence="2" id="KW-1185">Reference proteome</keyword>
<organism evidence="1 2">
    <name type="scientific">Candidatus Cetobacterium colombiensis</name>
    <dbReference type="NCBI Taxonomy" id="3073100"/>
    <lineage>
        <taxon>Bacteria</taxon>
        <taxon>Fusobacteriati</taxon>
        <taxon>Fusobacteriota</taxon>
        <taxon>Fusobacteriia</taxon>
        <taxon>Fusobacteriales</taxon>
        <taxon>Fusobacteriaceae</taxon>
        <taxon>Cetobacterium</taxon>
    </lineage>
</organism>
<dbReference type="EMBL" id="JAVIKH010000003">
    <property type="protein sequence ID" value="MDX8335636.1"/>
    <property type="molecule type" value="Genomic_DNA"/>
</dbReference>
<proteinExistence type="predicted"/>
<dbReference type="RefSeq" id="WP_320313042.1">
    <property type="nucleotide sequence ID" value="NZ_JAVIKH010000003.1"/>
</dbReference>
<evidence type="ECO:0008006" key="3">
    <source>
        <dbReference type="Google" id="ProtNLM"/>
    </source>
</evidence>
<dbReference type="SUPFAM" id="SSF54001">
    <property type="entry name" value="Cysteine proteinases"/>
    <property type="match status" value="1"/>
</dbReference>
<comment type="caution">
    <text evidence="1">The sequence shown here is derived from an EMBL/GenBank/DDBJ whole genome shotgun (WGS) entry which is preliminary data.</text>
</comment>
<gene>
    <name evidence="1" type="ORF">RFV38_03820</name>
</gene>
<name>A0ABU4W7X6_9FUSO</name>
<accession>A0ABU4W7X6</accession>
<dbReference type="Proteomes" id="UP001279681">
    <property type="component" value="Unassembled WGS sequence"/>
</dbReference>
<dbReference type="InterPro" id="IPR038765">
    <property type="entry name" value="Papain-like_cys_pep_sf"/>
</dbReference>